<dbReference type="Pfam" id="PF13715">
    <property type="entry name" value="CarbopepD_reg_2"/>
    <property type="match status" value="1"/>
</dbReference>
<organism evidence="1 2">
    <name type="scientific">Flavivirga eckloniae</name>
    <dbReference type="NCBI Taxonomy" id="1803846"/>
    <lineage>
        <taxon>Bacteria</taxon>
        <taxon>Pseudomonadati</taxon>
        <taxon>Bacteroidota</taxon>
        <taxon>Flavobacteriia</taxon>
        <taxon>Flavobacteriales</taxon>
        <taxon>Flavobacteriaceae</taxon>
        <taxon>Flavivirga</taxon>
    </lineage>
</organism>
<dbReference type="OrthoDB" id="1436952at2"/>
<dbReference type="InterPro" id="IPR008969">
    <property type="entry name" value="CarboxyPept-like_regulatory"/>
</dbReference>
<dbReference type="AlphaFoldDB" id="A0A2K9PWX9"/>
<reference evidence="1 2" key="1">
    <citation type="submission" date="2018-01" db="EMBL/GenBank/DDBJ databases">
        <title>Complete genome sequence of Flavivirga eckloniae ECD14 isolated from seaweed Ecklonia cava.</title>
        <authorList>
            <person name="Lee J.H."/>
            <person name="Baik K.S."/>
            <person name="Seong C.N."/>
        </authorList>
    </citation>
    <scope>NUCLEOTIDE SEQUENCE [LARGE SCALE GENOMIC DNA]</scope>
    <source>
        <strain evidence="1 2">ECD14</strain>
    </source>
</reference>
<keyword evidence="2" id="KW-1185">Reference proteome</keyword>
<name>A0A2K9PWX9_9FLAO</name>
<dbReference type="EMBL" id="CP025791">
    <property type="protein sequence ID" value="AUP81553.1"/>
    <property type="molecule type" value="Genomic_DNA"/>
</dbReference>
<proteinExistence type="predicted"/>
<dbReference type="Proteomes" id="UP000235826">
    <property type="component" value="Chromosome"/>
</dbReference>
<gene>
    <name evidence="1" type="ORF">C1H87_06670</name>
</gene>
<protein>
    <recommendedName>
        <fullName evidence="3">Carboxypeptidase-like regulatory domain-containing protein</fullName>
    </recommendedName>
</protein>
<evidence type="ECO:0008006" key="3">
    <source>
        <dbReference type="Google" id="ProtNLM"/>
    </source>
</evidence>
<accession>A0A2K9PWX9</accession>
<sequence length="269" mass="30958">MKKAIFLLILLSTIQVISQEANRVRVKGKIIVESSDVSGITIYNTTSNKGVITNENGEFKLRVALDDLIEVSALQYQNINFRVNKDMIKSKTIKLFLIEEIYKLEEIVVSKKSLSGNLNTDIESTDVFRPKLDALYFGIKHKEDYDFDKDYLSKPENITMNSQRQELINDLNIVNVVDQLLLPLFRSGVVNKKESGVPDVPVEAIKYYLGSEFLINNFNIPSHRVEAFIRFVESKDFDFSLLNYGKEMDFLELLYQKSTEFLNSDKTKQ</sequence>
<dbReference type="KEGG" id="fek:C1H87_06670"/>
<dbReference type="RefSeq" id="WP_102758195.1">
    <property type="nucleotide sequence ID" value="NZ_CP025791.1"/>
</dbReference>
<evidence type="ECO:0000313" key="1">
    <source>
        <dbReference type="EMBL" id="AUP81553.1"/>
    </source>
</evidence>
<evidence type="ECO:0000313" key="2">
    <source>
        <dbReference type="Proteomes" id="UP000235826"/>
    </source>
</evidence>
<dbReference type="SUPFAM" id="SSF49464">
    <property type="entry name" value="Carboxypeptidase regulatory domain-like"/>
    <property type="match status" value="1"/>
</dbReference>